<gene>
    <name evidence="5" type="ORF">L873DRAFT_1802699</name>
</gene>
<reference evidence="5 6" key="1">
    <citation type="journal article" date="2018" name="Nat. Ecol. Evol.">
        <title>Pezizomycetes genomes reveal the molecular basis of ectomycorrhizal truffle lifestyle.</title>
        <authorList>
            <person name="Murat C."/>
            <person name="Payen T."/>
            <person name="Noel B."/>
            <person name="Kuo A."/>
            <person name="Morin E."/>
            <person name="Chen J."/>
            <person name="Kohler A."/>
            <person name="Krizsan K."/>
            <person name="Balestrini R."/>
            <person name="Da Silva C."/>
            <person name="Montanini B."/>
            <person name="Hainaut M."/>
            <person name="Levati E."/>
            <person name="Barry K.W."/>
            <person name="Belfiori B."/>
            <person name="Cichocki N."/>
            <person name="Clum A."/>
            <person name="Dockter R.B."/>
            <person name="Fauchery L."/>
            <person name="Guy J."/>
            <person name="Iotti M."/>
            <person name="Le Tacon F."/>
            <person name="Lindquist E.A."/>
            <person name="Lipzen A."/>
            <person name="Malagnac F."/>
            <person name="Mello A."/>
            <person name="Molinier V."/>
            <person name="Miyauchi S."/>
            <person name="Poulain J."/>
            <person name="Riccioni C."/>
            <person name="Rubini A."/>
            <person name="Sitrit Y."/>
            <person name="Splivallo R."/>
            <person name="Traeger S."/>
            <person name="Wang M."/>
            <person name="Zifcakova L."/>
            <person name="Wipf D."/>
            <person name="Zambonelli A."/>
            <person name="Paolocci F."/>
            <person name="Nowrousian M."/>
            <person name="Ottonello S."/>
            <person name="Baldrian P."/>
            <person name="Spatafora J.W."/>
            <person name="Henrissat B."/>
            <person name="Nagy L.G."/>
            <person name="Aury J.M."/>
            <person name="Wincker P."/>
            <person name="Grigoriev I.V."/>
            <person name="Bonfante P."/>
            <person name="Martin F.M."/>
        </authorList>
    </citation>
    <scope>NUCLEOTIDE SEQUENCE [LARGE SCALE GENOMIC DNA]</scope>
    <source>
        <strain evidence="5 6">120613-1</strain>
    </source>
</reference>
<feature type="region of interest" description="Disordered" evidence="3">
    <location>
        <begin position="333"/>
        <end position="387"/>
    </location>
</feature>
<dbReference type="PANTHER" id="PTHR47845">
    <property type="entry name" value="NUCLEAR SPECKLE SPLICING REGULATORY PROTEIN 1 HOMOLOG"/>
    <property type="match status" value="1"/>
</dbReference>
<dbReference type="AlphaFoldDB" id="A0A3N4JVL7"/>
<evidence type="ECO:0000259" key="4">
    <source>
        <dbReference type="Pfam" id="PF09745"/>
    </source>
</evidence>
<sequence length="387" mass="43497">MSGNGLAFGLNVSSKAKKPTGPPKPKKPVFGFAPDDDADDGEEDEGEGSSVFGKGKKNKKDEKKEATKKIAVGRDRSVVNAQLSTFNELSKKAEATAREAEMQVDTSVYDYDGVWDDMKSVDRKKQEAEEVDALERKPKYMENLLQAAEIRKRDQLRAKERLLQKEREAEGEEYAGKESFVTGAYKKQQEEMRKLEEEERLREEGMRKKSQGMSTFYRNMLNKTESKHDEIVAASTSKDPKPQLENQSTPKEKSDVEIAAELKAKGASVDINEEGQVVDKTQLLSGGLNLGSVKSSKPTSRASHSAGTRQQLGYQPKNKLQQELRARQSKMLEDQLAQAQKRALEEEEESRAELERQAKSRKTSTDVQSAKERYLQRKREAAAKKQS</sequence>
<feature type="compositionally biased region" description="Acidic residues" evidence="3">
    <location>
        <begin position="34"/>
        <end position="47"/>
    </location>
</feature>
<comment type="similarity">
    <text evidence="1">Belongs to the NSRP1 family.</text>
</comment>
<feature type="compositionally biased region" description="Basic and acidic residues" evidence="3">
    <location>
        <begin position="187"/>
        <end position="207"/>
    </location>
</feature>
<protein>
    <recommendedName>
        <fullName evidence="4">Nuclear speckle splicing regulatory protein 1 N-terminal domain-containing protein</fullName>
    </recommendedName>
</protein>
<feature type="compositionally biased region" description="Polar residues" evidence="3">
    <location>
        <begin position="292"/>
        <end position="319"/>
    </location>
</feature>
<keyword evidence="2" id="KW-0175">Coiled coil</keyword>
<dbReference type="OrthoDB" id="446635at2759"/>
<proteinExistence type="inferred from homology"/>
<dbReference type="InterPro" id="IPR018612">
    <property type="entry name" value="NSRP1_N"/>
</dbReference>
<evidence type="ECO:0000256" key="2">
    <source>
        <dbReference type="ARBA" id="ARBA00023054"/>
    </source>
</evidence>
<dbReference type="EMBL" id="ML120369">
    <property type="protein sequence ID" value="RPB02237.1"/>
    <property type="molecule type" value="Genomic_DNA"/>
</dbReference>
<evidence type="ECO:0000256" key="1">
    <source>
        <dbReference type="ARBA" id="ARBA00010126"/>
    </source>
</evidence>
<dbReference type="Proteomes" id="UP000276215">
    <property type="component" value="Unassembled WGS sequence"/>
</dbReference>
<dbReference type="InterPro" id="IPR053246">
    <property type="entry name" value="NS_splicing_regulatory_protein"/>
</dbReference>
<evidence type="ECO:0000313" key="5">
    <source>
        <dbReference type="EMBL" id="RPB02237.1"/>
    </source>
</evidence>
<feature type="region of interest" description="Disordered" evidence="3">
    <location>
        <begin position="180"/>
        <end position="256"/>
    </location>
</feature>
<feature type="compositionally biased region" description="Polar residues" evidence="3">
    <location>
        <begin position="211"/>
        <end position="223"/>
    </location>
</feature>
<evidence type="ECO:0000313" key="6">
    <source>
        <dbReference type="Proteomes" id="UP000276215"/>
    </source>
</evidence>
<feature type="region of interest" description="Disordered" evidence="3">
    <location>
        <begin position="1"/>
        <end position="71"/>
    </location>
</feature>
<feature type="domain" description="Nuclear speckle splicing regulatory protein 1 N-terminal" evidence="4">
    <location>
        <begin position="97"/>
        <end position="211"/>
    </location>
</feature>
<dbReference type="Pfam" id="PF09745">
    <property type="entry name" value="NSRP1_N"/>
    <property type="match status" value="1"/>
</dbReference>
<dbReference type="STRING" id="1336337.A0A3N4JVL7"/>
<feature type="compositionally biased region" description="Basic and acidic residues" evidence="3">
    <location>
        <begin position="369"/>
        <end position="387"/>
    </location>
</feature>
<accession>A0A3N4JVL7</accession>
<evidence type="ECO:0000256" key="3">
    <source>
        <dbReference type="SAM" id="MobiDB-lite"/>
    </source>
</evidence>
<feature type="compositionally biased region" description="Basic and acidic residues" evidence="3">
    <location>
        <begin position="59"/>
        <end position="71"/>
    </location>
</feature>
<feature type="region of interest" description="Disordered" evidence="3">
    <location>
        <begin position="284"/>
        <end position="319"/>
    </location>
</feature>
<keyword evidence="6" id="KW-1185">Reference proteome</keyword>
<organism evidence="5 6">
    <name type="scientific">Choiromyces venosus 120613-1</name>
    <dbReference type="NCBI Taxonomy" id="1336337"/>
    <lineage>
        <taxon>Eukaryota</taxon>
        <taxon>Fungi</taxon>
        <taxon>Dikarya</taxon>
        <taxon>Ascomycota</taxon>
        <taxon>Pezizomycotina</taxon>
        <taxon>Pezizomycetes</taxon>
        <taxon>Pezizales</taxon>
        <taxon>Tuberaceae</taxon>
        <taxon>Choiromyces</taxon>
    </lineage>
</organism>
<dbReference type="PANTHER" id="PTHR47845:SF1">
    <property type="entry name" value="NUCLEAR SPECKLE SPLICING REGULATORY PROTEIN 1 HOMOLOG"/>
    <property type="match status" value="1"/>
</dbReference>
<dbReference type="GO" id="GO:0000381">
    <property type="term" value="P:regulation of alternative mRNA splicing, via spliceosome"/>
    <property type="evidence" value="ECO:0007669"/>
    <property type="project" value="InterPro"/>
</dbReference>
<name>A0A3N4JVL7_9PEZI</name>